<comment type="subunit">
    <text evidence="2">Consists of a catalytic RNA component and at least 4-5 protein subunits.</text>
</comment>
<keyword evidence="1 2" id="KW-0819">tRNA processing</keyword>
<keyword evidence="2" id="KW-0255">Endonuclease</keyword>
<dbReference type="InterPro" id="IPR038085">
    <property type="entry name" value="Rnp2-like_sf"/>
</dbReference>
<evidence type="ECO:0000256" key="3">
    <source>
        <dbReference type="SAM" id="Phobius"/>
    </source>
</evidence>
<organism evidence="4">
    <name type="scientific">Thermosphaera aggregans</name>
    <dbReference type="NCBI Taxonomy" id="54254"/>
    <lineage>
        <taxon>Archaea</taxon>
        <taxon>Thermoproteota</taxon>
        <taxon>Thermoprotei</taxon>
        <taxon>Desulfurococcales</taxon>
        <taxon>Desulfurococcaceae</taxon>
        <taxon>Thermosphaera</taxon>
    </lineage>
</organism>
<keyword evidence="3" id="KW-1133">Transmembrane helix</keyword>
<evidence type="ECO:0000256" key="2">
    <source>
        <dbReference type="HAMAP-Rule" id="MF_00755"/>
    </source>
</evidence>
<reference evidence="4" key="1">
    <citation type="journal article" date="2020" name="mSystems">
        <title>Genome- and Community-Level Interaction Insights into Carbon Utilization and Element Cycling Functions of Hydrothermarchaeota in Hydrothermal Sediment.</title>
        <authorList>
            <person name="Zhou Z."/>
            <person name="Liu Y."/>
            <person name="Xu W."/>
            <person name="Pan J."/>
            <person name="Luo Z.H."/>
            <person name="Li M."/>
        </authorList>
    </citation>
    <scope>NUCLEOTIDE SEQUENCE [LARGE SCALE GENOMIC DNA]</scope>
    <source>
        <strain evidence="4">SpSt-23</strain>
    </source>
</reference>
<dbReference type="GO" id="GO:0004526">
    <property type="term" value="F:ribonuclease P activity"/>
    <property type="evidence" value="ECO:0007669"/>
    <property type="project" value="UniProtKB-UniRule"/>
</dbReference>
<dbReference type="InterPro" id="IPR002759">
    <property type="entry name" value="Pop5/Rpp14/Rnp2-like"/>
</dbReference>
<evidence type="ECO:0000256" key="1">
    <source>
        <dbReference type="ARBA" id="ARBA00022694"/>
    </source>
</evidence>
<accession>A0A7C2FHE7</accession>
<keyword evidence="2" id="KW-0963">Cytoplasm</keyword>
<dbReference type="HAMAP" id="MF_00755">
    <property type="entry name" value="RNase_P_2"/>
    <property type="match status" value="1"/>
</dbReference>
<dbReference type="EC" id="3.1.26.5" evidence="2"/>
<feature type="transmembrane region" description="Helical" evidence="3">
    <location>
        <begin position="12"/>
        <end position="34"/>
    </location>
</feature>
<dbReference type="GO" id="GO:0001682">
    <property type="term" value="P:tRNA 5'-leader removal"/>
    <property type="evidence" value="ECO:0007669"/>
    <property type="project" value="UniProtKB-UniRule"/>
</dbReference>
<dbReference type="Pfam" id="PF01900">
    <property type="entry name" value="RNase_P_Rpp14"/>
    <property type="match status" value="1"/>
</dbReference>
<comment type="catalytic activity">
    <reaction evidence="2">
        <text>Endonucleolytic cleavage of RNA, removing 5'-extranucleotides from tRNA precursor.</text>
        <dbReference type="EC" id="3.1.26.5"/>
    </reaction>
</comment>
<sequence length="160" mass="18415">MGRWVRVVEEPVTILVILLIAQAVLLATTVYYLGRVRRVLRIWKTLVEKERGKPSKPRKRYVVFALACSGNPSREMVEKHVENTFTTYYGKALLAKASPQLIFMDEKARRGVYRVSHLYVKHLISLFTIPLETGECKCLIIPLKTTGTLKKALKIMEKKR</sequence>
<keyword evidence="2" id="KW-0378">Hydrolase</keyword>
<dbReference type="EMBL" id="DSJT01000028">
    <property type="protein sequence ID" value="HEF87700.1"/>
    <property type="molecule type" value="Genomic_DNA"/>
</dbReference>
<dbReference type="GO" id="GO:0030677">
    <property type="term" value="C:ribonuclease P complex"/>
    <property type="evidence" value="ECO:0007669"/>
    <property type="project" value="UniProtKB-UniRule"/>
</dbReference>
<keyword evidence="3" id="KW-0812">Transmembrane</keyword>
<proteinExistence type="inferred from homology"/>
<gene>
    <name evidence="2" type="primary">rnp2</name>
    <name evidence="4" type="ORF">ENP55_05355</name>
</gene>
<evidence type="ECO:0000313" key="4">
    <source>
        <dbReference type="EMBL" id="HEF87700.1"/>
    </source>
</evidence>
<keyword evidence="2" id="KW-0540">Nuclease</keyword>
<keyword evidence="3" id="KW-0472">Membrane</keyword>
<dbReference type="SUPFAM" id="SSF160350">
    <property type="entry name" value="Rnp2-like"/>
    <property type="match status" value="1"/>
</dbReference>
<comment type="subcellular location">
    <subcellularLocation>
        <location evidence="2">Cytoplasm</location>
    </subcellularLocation>
</comment>
<comment type="function">
    <text evidence="2">Part of ribonuclease P, a protein complex that generates mature tRNA molecules by cleaving their 5'-ends.</text>
</comment>
<dbReference type="AlphaFoldDB" id="A0A7C2FHE7"/>
<dbReference type="Gene3D" id="3.30.70.3250">
    <property type="entry name" value="Ribonuclease P, Pop5 subunit"/>
    <property type="match status" value="1"/>
</dbReference>
<name>A0A7C2FHE7_9CREN</name>
<dbReference type="GO" id="GO:0005737">
    <property type="term" value="C:cytoplasm"/>
    <property type="evidence" value="ECO:0007669"/>
    <property type="project" value="UniProtKB-SubCell"/>
</dbReference>
<comment type="similarity">
    <text evidence="2">Belongs to the eukaryotic/archaeal RNase P protein component 2 family.</text>
</comment>
<protein>
    <recommendedName>
        <fullName evidence="2">Ribonuclease P protein component 2</fullName>
        <shortName evidence="2">RNase P component 2</shortName>
        <ecNumber evidence="2">3.1.26.5</ecNumber>
    </recommendedName>
    <alternativeName>
        <fullName evidence="2">Pop5</fullName>
    </alternativeName>
</protein>
<comment type="caution">
    <text evidence="4">The sequence shown here is derived from an EMBL/GenBank/DDBJ whole genome shotgun (WGS) entry which is preliminary data.</text>
</comment>